<dbReference type="Pfam" id="PF08376">
    <property type="entry name" value="NIT"/>
    <property type="match status" value="1"/>
</dbReference>
<evidence type="ECO:0000259" key="2">
    <source>
        <dbReference type="PROSITE" id="PS50906"/>
    </source>
</evidence>
<dbReference type="EMBL" id="LFEJ01000020">
    <property type="protein sequence ID" value="KMV33680.1"/>
    <property type="molecule type" value="Genomic_DNA"/>
</dbReference>
<accession>A0A0J8VMD9</accession>
<dbReference type="SUPFAM" id="SSF52172">
    <property type="entry name" value="CheY-like"/>
    <property type="match status" value="1"/>
</dbReference>
<dbReference type="InterPro" id="IPR011006">
    <property type="entry name" value="CheY-like_superfamily"/>
</dbReference>
<dbReference type="GO" id="GO:0003723">
    <property type="term" value="F:RNA binding"/>
    <property type="evidence" value="ECO:0007669"/>
    <property type="project" value="InterPro"/>
</dbReference>
<dbReference type="InterPro" id="IPR005561">
    <property type="entry name" value="ANTAR"/>
</dbReference>
<keyword evidence="5" id="KW-1185">Reference proteome</keyword>
<dbReference type="Proteomes" id="UP000037315">
    <property type="component" value="Unassembled WGS sequence"/>
</dbReference>
<keyword evidence="1" id="KW-0175">Coiled coil</keyword>
<dbReference type="Gene3D" id="1.10.10.10">
    <property type="entry name" value="Winged helix-like DNA-binding domain superfamily/Winged helix DNA-binding domain"/>
    <property type="match status" value="1"/>
</dbReference>
<dbReference type="PROSITE" id="PS50921">
    <property type="entry name" value="ANTAR"/>
    <property type="match status" value="1"/>
</dbReference>
<dbReference type="InterPro" id="IPR036388">
    <property type="entry name" value="WH-like_DNA-bd_sf"/>
</dbReference>
<dbReference type="PATRIC" id="fig|1656095.3.peg.4652"/>
<comment type="caution">
    <text evidence="4">The sequence shown here is derived from an EMBL/GenBank/DDBJ whole genome shotgun (WGS) entry which is preliminary data.</text>
</comment>
<dbReference type="SMART" id="SM01012">
    <property type="entry name" value="ANTAR"/>
    <property type="match status" value="1"/>
</dbReference>
<dbReference type="InterPro" id="IPR010910">
    <property type="entry name" value="Nitrate/nitrite_sensing_bac"/>
</dbReference>
<protein>
    <submittedName>
        <fullName evidence="4">Nitrate regulatory protein</fullName>
    </submittedName>
</protein>
<reference evidence="4 5" key="1">
    <citation type="submission" date="2015-06" db="EMBL/GenBank/DDBJ databases">
        <title>Genome sequencing of Cronobacter sp. strain DJ34 isolated from petroleum contaminated sludge of Duliajan Oil Fields, Assam, India.</title>
        <authorList>
            <person name="Pal S."/>
            <person name="Banerjee T.D."/>
            <person name="Roy A."/>
            <person name="Sar P."/>
            <person name="Kazy S.K."/>
        </authorList>
    </citation>
    <scope>NUCLEOTIDE SEQUENCE [LARGE SCALE GENOMIC DNA]</scope>
    <source>
        <strain evidence="4 5">DJ34</strain>
    </source>
</reference>
<sequence length="404" mass="45816">MRNVADHPTDALGWFRFARQQRRRQLEAGLQVGEWASQISHLVHMLQRERGASNIWLCSGGQLFVREVPFCIAQSDEQIAALRQRLALPDPIINAAIAGRLACALWYLDALPALRSRIQARSIEPEAAMAQFSQSIGHLLSIVPEANDTLDDANLARALTALYSFMQGKELAGQERAIGAMGFTRGDFSDPLRQMLVDRIDGQQRCFGTFIALAAPELAAEFREQGEASREMEQLRRIACTRLPPDEETAGLAVRWFALQTQRLDKLRETEERLIAVLQQAAQAQLHQETENNEPDEAAFSRWVQDHACQEEPAALDRHLLPLVRQQARQLETLTRQLASLQETLEERKVIDKAKSLLIRHQQLSEEQAWQQLRKLAMDQNKRMVEIARAMLSVADLWPITPKE</sequence>
<dbReference type="STRING" id="1121863.GCA_000621185_01066"/>
<dbReference type="OrthoDB" id="9782798at2"/>
<dbReference type="InterPro" id="IPR013587">
    <property type="entry name" value="Nitrate/nitrite_sensing"/>
</dbReference>
<proteinExistence type="predicted"/>
<organism evidence="4 5">
    <name type="scientific">Franconibacter pulveris</name>
    <dbReference type="NCBI Taxonomy" id="435910"/>
    <lineage>
        <taxon>Bacteria</taxon>
        <taxon>Pseudomonadati</taxon>
        <taxon>Pseudomonadota</taxon>
        <taxon>Gammaproteobacteria</taxon>
        <taxon>Enterobacterales</taxon>
        <taxon>Enterobacteriaceae</taxon>
        <taxon>Franconibacter</taxon>
    </lineage>
</organism>
<dbReference type="AlphaFoldDB" id="A0A0J8VMD9"/>
<feature type="coiled-coil region" evidence="1">
    <location>
        <begin position="324"/>
        <end position="351"/>
    </location>
</feature>
<name>A0A0J8VMD9_9ENTR</name>
<gene>
    <name evidence="4" type="ORF">ACH50_15780</name>
</gene>
<evidence type="ECO:0000313" key="5">
    <source>
        <dbReference type="Proteomes" id="UP000037315"/>
    </source>
</evidence>
<dbReference type="Pfam" id="PF03861">
    <property type="entry name" value="ANTAR"/>
    <property type="match status" value="1"/>
</dbReference>
<dbReference type="RefSeq" id="WP_048888341.1">
    <property type="nucleotide sequence ID" value="NZ_LFEJ01000020.1"/>
</dbReference>
<evidence type="ECO:0000259" key="3">
    <source>
        <dbReference type="PROSITE" id="PS50921"/>
    </source>
</evidence>
<evidence type="ECO:0000256" key="1">
    <source>
        <dbReference type="SAM" id="Coils"/>
    </source>
</evidence>
<dbReference type="PROSITE" id="PS50906">
    <property type="entry name" value="NIT"/>
    <property type="match status" value="1"/>
</dbReference>
<feature type="domain" description="ANTAR" evidence="3">
    <location>
        <begin position="331"/>
        <end position="392"/>
    </location>
</feature>
<evidence type="ECO:0000313" key="4">
    <source>
        <dbReference type="EMBL" id="KMV33680.1"/>
    </source>
</evidence>
<feature type="domain" description="NIT" evidence="2">
    <location>
        <begin position="37"/>
        <end position="285"/>
    </location>
</feature>